<dbReference type="PRINTS" id="PR01415">
    <property type="entry name" value="ANKYRIN"/>
</dbReference>
<dbReference type="Pfam" id="PF00023">
    <property type="entry name" value="Ank"/>
    <property type="match status" value="1"/>
</dbReference>
<dbReference type="RefSeq" id="XP_070886518.1">
    <property type="nucleotide sequence ID" value="XM_071032900.1"/>
</dbReference>
<feature type="region of interest" description="Disordered" evidence="4">
    <location>
        <begin position="361"/>
        <end position="384"/>
    </location>
</feature>
<dbReference type="Gene3D" id="1.25.40.20">
    <property type="entry name" value="Ankyrin repeat-containing domain"/>
    <property type="match status" value="3"/>
</dbReference>
<dbReference type="InterPro" id="IPR002110">
    <property type="entry name" value="Ankyrin_rpt"/>
</dbReference>
<evidence type="ECO:0000313" key="6">
    <source>
        <dbReference type="Proteomes" id="UP001610432"/>
    </source>
</evidence>
<evidence type="ECO:0000313" key="5">
    <source>
        <dbReference type="EMBL" id="KAL2867539.1"/>
    </source>
</evidence>
<keyword evidence="6" id="KW-1185">Reference proteome</keyword>
<dbReference type="PANTHER" id="PTHR24173">
    <property type="entry name" value="ANKYRIN REPEAT CONTAINING"/>
    <property type="match status" value="1"/>
</dbReference>
<reference evidence="5 6" key="1">
    <citation type="submission" date="2024-07" db="EMBL/GenBank/DDBJ databases">
        <title>Section-level genome sequencing and comparative genomics of Aspergillus sections Usti and Cavernicolus.</title>
        <authorList>
            <consortium name="Lawrence Berkeley National Laboratory"/>
            <person name="Nybo J.L."/>
            <person name="Vesth T.C."/>
            <person name="Theobald S."/>
            <person name="Frisvad J.C."/>
            <person name="Larsen T.O."/>
            <person name="Kjaerboelling I."/>
            <person name="Rothschild-Mancinelli K."/>
            <person name="Lyhne E.K."/>
            <person name="Kogle M.E."/>
            <person name="Barry K."/>
            <person name="Clum A."/>
            <person name="Na H."/>
            <person name="Ledsgaard L."/>
            <person name="Lin J."/>
            <person name="Lipzen A."/>
            <person name="Kuo A."/>
            <person name="Riley R."/>
            <person name="Mondo S."/>
            <person name="Labutti K."/>
            <person name="Haridas S."/>
            <person name="Pangalinan J."/>
            <person name="Salamov A.A."/>
            <person name="Simmons B.A."/>
            <person name="Magnuson J.K."/>
            <person name="Chen J."/>
            <person name="Drula E."/>
            <person name="Henrissat B."/>
            <person name="Wiebenga A."/>
            <person name="Lubbers R.J."/>
            <person name="Gomes A.C."/>
            <person name="Macurrencykelacurrency M.R."/>
            <person name="Stajich J."/>
            <person name="Grigoriev I.V."/>
            <person name="Mortensen U.H."/>
            <person name="De Vries R.P."/>
            <person name="Baker S.E."/>
            <person name="Andersen M.R."/>
        </authorList>
    </citation>
    <scope>NUCLEOTIDE SEQUENCE [LARGE SCALE GENOMIC DNA]</scope>
    <source>
        <strain evidence="5 6">CBS 449.75</strain>
    </source>
</reference>
<evidence type="ECO:0000256" key="2">
    <source>
        <dbReference type="ARBA" id="ARBA00023043"/>
    </source>
</evidence>
<sequence length="384" mass="42165">MALLTLPNEILLHIITDELDSQRDISAFIRTNHWLYSLGKRALYRYNTAKHGSDALLWAAKTGNIETALSALELGGANINLPQTKWTPETAEDQYETPLIVATRYRHPELVSVLLEKGADVNSKNTAQRTALWFAVSDGNMQLVDLLLQHPEIKPDEEGDLRNPIPYFPPFSRACERGNVAVVKALMARSDVDVDRWRGSHFPPLYMAAENRCAAVVELLLADDRVNPNATTMIGITGLMAAARTGDARSVRAFLRRPGVDIHKTGPRGWDALFYAAESGVEAVAEMLLNCGADVHRQANDRSTALHVAAGRGSVAIVQLLLAHGADPSLRDIRNSTPLHRAADRDNPKVVEALLADPRVDPSLRRTYGRPSSQSLQAPARSPM</sequence>
<accession>A0ABR4LTT2</accession>
<dbReference type="Proteomes" id="UP001610432">
    <property type="component" value="Unassembled WGS sequence"/>
</dbReference>
<keyword evidence="1" id="KW-0677">Repeat</keyword>
<dbReference type="Pfam" id="PF12796">
    <property type="entry name" value="Ank_2"/>
    <property type="match status" value="2"/>
</dbReference>
<feature type="repeat" description="ANK" evidence="3">
    <location>
        <begin position="301"/>
        <end position="333"/>
    </location>
</feature>
<dbReference type="GeneID" id="98147972"/>
<organism evidence="5 6">
    <name type="scientific">Aspergillus lucknowensis</name>
    <dbReference type="NCBI Taxonomy" id="176173"/>
    <lineage>
        <taxon>Eukaryota</taxon>
        <taxon>Fungi</taxon>
        <taxon>Dikarya</taxon>
        <taxon>Ascomycota</taxon>
        <taxon>Pezizomycotina</taxon>
        <taxon>Eurotiomycetes</taxon>
        <taxon>Eurotiomycetidae</taxon>
        <taxon>Eurotiales</taxon>
        <taxon>Aspergillaceae</taxon>
        <taxon>Aspergillus</taxon>
        <taxon>Aspergillus subgen. Nidulantes</taxon>
    </lineage>
</organism>
<dbReference type="PANTHER" id="PTHR24173:SF74">
    <property type="entry name" value="ANKYRIN REPEAT DOMAIN-CONTAINING PROTEIN 16"/>
    <property type="match status" value="1"/>
</dbReference>
<dbReference type="PROSITE" id="PS50297">
    <property type="entry name" value="ANK_REP_REGION"/>
    <property type="match status" value="2"/>
</dbReference>
<dbReference type="InterPro" id="IPR036770">
    <property type="entry name" value="Ankyrin_rpt-contain_sf"/>
</dbReference>
<keyword evidence="2 3" id="KW-0040">ANK repeat</keyword>
<evidence type="ECO:0000256" key="3">
    <source>
        <dbReference type="PROSITE-ProRule" id="PRU00023"/>
    </source>
</evidence>
<feature type="repeat" description="ANK" evidence="3">
    <location>
        <begin position="94"/>
        <end position="126"/>
    </location>
</feature>
<comment type="caution">
    <text evidence="5">The sequence shown here is derived from an EMBL/GenBank/DDBJ whole genome shotgun (WGS) entry which is preliminary data.</text>
</comment>
<dbReference type="SUPFAM" id="SSF48403">
    <property type="entry name" value="Ankyrin repeat"/>
    <property type="match status" value="1"/>
</dbReference>
<name>A0ABR4LTT2_9EURO</name>
<proteinExistence type="predicted"/>
<gene>
    <name evidence="5" type="ORF">BJX67DRAFT_380893</name>
</gene>
<dbReference type="SMART" id="SM00248">
    <property type="entry name" value="ANK"/>
    <property type="match status" value="9"/>
</dbReference>
<protein>
    <submittedName>
        <fullName evidence="5">Ankyrin repeat-containing domain protein</fullName>
    </submittedName>
</protein>
<evidence type="ECO:0000256" key="1">
    <source>
        <dbReference type="ARBA" id="ARBA00022737"/>
    </source>
</evidence>
<dbReference type="PROSITE" id="PS50088">
    <property type="entry name" value="ANK_REPEAT"/>
    <property type="match status" value="3"/>
</dbReference>
<evidence type="ECO:0000256" key="4">
    <source>
        <dbReference type="SAM" id="MobiDB-lite"/>
    </source>
</evidence>
<dbReference type="EMBL" id="JBFXLQ010000018">
    <property type="protein sequence ID" value="KAL2867539.1"/>
    <property type="molecule type" value="Genomic_DNA"/>
</dbReference>
<feature type="repeat" description="ANK" evidence="3">
    <location>
        <begin position="268"/>
        <end position="300"/>
    </location>
</feature>